<reference evidence="2" key="1">
    <citation type="journal article" date="2013" name="Science">
        <title>The Amborella genome and the evolution of flowering plants.</title>
        <authorList>
            <consortium name="Amborella Genome Project"/>
        </authorList>
    </citation>
    <scope>NUCLEOTIDE SEQUENCE [LARGE SCALE GENOMIC DNA]</scope>
</reference>
<gene>
    <name evidence="1" type="ORF">AMTR_s00042p00208960</name>
</gene>
<name>W1P6Q4_AMBTC</name>
<dbReference type="Gramene" id="ERN03608">
    <property type="protein sequence ID" value="ERN03608"/>
    <property type="gene ID" value="AMTR_s00042p00208960"/>
</dbReference>
<keyword evidence="2" id="KW-1185">Reference proteome</keyword>
<dbReference type="EMBL" id="KI394353">
    <property type="protein sequence ID" value="ERN03608.1"/>
    <property type="molecule type" value="Genomic_DNA"/>
</dbReference>
<protein>
    <submittedName>
        <fullName evidence="1">Uncharacterized protein</fullName>
    </submittedName>
</protein>
<evidence type="ECO:0000313" key="2">
    <source>
        <dbReference type="Proteomes" id="UP000017836"/>
    </source>
</evidence>
<organism evidence="1 2">
    <name type="scientific">Amborella trichopoda</name>
    <dbReference type="NCBI Taxonomy" id="13333"/>
    <lineage>
        <taxon>Eukaryota</taxon>
        <taxon>Viridiplantae</taxon>
        <taxon>Streptophyta</taxon>
        <taxon>Embryophyta</taxon>
        <taxon>Tracheophyta</taxon>
        <taxon>Spermatophyta</taxon>
        <taxon>Magnoliopsida</taxon>
        <taxon>Amborellales</taxon>
        <taxon>Amborellaceae</taxon>
        <taxon>Amborella</taxon>
    </lineage>
</organism>
<dbReference type="AlphaFoldDB" id="W1P6Q4"/>
<dbReference type="HOGENOM" id="CLU_2561342_0_0_1"/>
<accession>W1P6Q4</accession>
<dbReference type="Proteomes" id="UP000017836">
    <property type="component" value="Unassembled WGS sequence"/>
</dbReference>
<proteinExistence type="predicted"/>
<sequence>MVILSLSERRQRWEATVTEELHERMWKKQWEEALEANQTKLQNSLVHGGCQWRRENRKGVANGGERIGEELHRIQKLQRASK</sequence>
<evidence type="ECO:0000313" key="1">
    <source>
        <dbReference type="EMBL" id="ERN03608.1"/>
    </source>
</evidence>